<protein>
    <submittedName>
        <fullName evidence="11">Molybdenum cofactor biosynthesis protein A</fullName>
    </submittedName>
</protein>
<evidence type="ECO:0000256" key="5">
    <source>
        <dbReference type="ARBA" id="ARBA00023004"/>
    </source>
</evidence>
<dbReference type="SMART" id="SM00729">
    <property type="entry name" value="Elp3"/>
    <property type="match status" value="1"/>
</dbReference>
<accession>B9MQJ0</accession>
<evidence type="ECO:0000256" key="1">
    <source>
        <dbReference type="ARBA" id="ARBA00022485"/>
    </source>
</evidence>
<keyword evidence="8" id="KW-0501">Molybdenum cofactor biosynthesis</keyword>
<dbReference type="InterPro" id="IPR040064">
    <property type="entry name" value="MoaA-like"/>
</dbReference>
<dbReference type="KEGG" id="ate:Athe_0829"/>
<dbReference type="NCBIfam" id="TIGR02666">
    <property type="entry name" value="moaA"/>
    <property type="match status" value="1"/>
</dbReference>
<evidence type="ECO:0000256" key="4">
    <source>
        <dbReference type="ARBA" id="ARBA00022741"/>
    </source>
</evidence>
<dbReference type="EMBL" id="CP001393">
    <property type="protein sequence ID" value="ACM59944.1"/>
    <property type="molecule type" value="Genomic_DNA"/>
</dbReference>
<dbReference type="Gene3D" id="3.20.20.70">
    <property type="entry name" value="Aldolase class I"/>
    <property type="match status" value="1"/>
</dbReference>
<keyword evidence="9" id="KW-0456">Lyase</keyword>
<dbReference type="InterPro" id="IPR013785">
    <property type="entry name" value="Aldolase_TIM"/>
</dbReference>
<dbReference type="InterPro" id="IPR050105">
    <property type="entry name" value="MoCo_biosynth_MoaA/MoaC"/>
</dbReference>
<dbReference type="InterPro" id="IPR006638">
    <property type="entry name" value="Elp3/MiaA/NifB-like_rSAM"/>
</dbReference>
<dbReference type="Pfam" id="PF04055">
    <property type="entry name" value="Radical_SAM"/>
    <property type="match status" value="1"/>
</dbReference>
<evidence type="ECO:0000256" key="9">
    <source>
        <dbReference type="ARBA" id="ARBA00023239"/>
    </source>
</evidence>
<evidence type="ECO:0000313" key="12">
    <source>
        <dbReference type="Proteomes" id="UP000007723"/>
    </source>
</evidence>
<dbReference type="GO" id="GO:0061799">
    <property type="term" value="F:cyclic pyranopterin monophosphate synthase activity"/>
    <property type="evidence" value="ECO:0007669"/>
    <property type="project" value="TreeGrafter"/>
</dbReference>
<keyword evidence="3" id="KW-0479">Metal-binding</keyword>
<evidence type="ECO:0000259" key="10">
    <source>
        <dbReference type="PROSITE" id="PS51918"/>
    </source>
</evidence>
<dbReference type="InterPro" id="IPR007197">
    <property type="entry name" value="rSAM"/>
</dbReference>
<dbReference type="Pfam" id="PF06463">
    <property type="entry name" value="Mob_synth_C"/>
    <property type="match status" value="1"/>
</dbReference>
<reference evidence="12" key="1">
    <citation type="submission" date="2009-01" db="EMBL/GenBank/DDBJ databases">
        <title>Complete sequence of chromosome of Anaerocellum thermophilum DSM 6725.</title>
        <authorList>
            <person name="Lucas S."/>
            <person name="Copeland A."/>
            <person name="Lapidus A."/>
            <person name="Glavina del Rio T."/>
            <person name="Tice H."/>
            <person name="Bruce D."/>
            <person name="Goodwin L."/>
            <person name="Pitluck S."/>
            <person name="Sims D."/>
            <person name="Meincke L."/>
            <person name="Brettin T."/>
            <person name="Detter J.C."/>
            <person name="Han C."/>
            <person name="Larimer F."/>
            <person name="Land M."/>
            <person name="Hauser L."/>
            <person name="Kyrpides N."/>
            <person name="Ovchinnikova G."/>
            <person name="Kataeva I."/>
            <person name="Adams M.W.W."/>
        </authorList>
    </citation>
    <scope>NUCLEOTIDE SEQUENCE [LARGE SCALE GENOMIC DNA]</scope>
    <source>
        <strain evidence="12">ATCC BAA-1888 / DSM 6725 / Z-1320</strain>
    </source>
</reference>
<dbReference type="GO" id="GO:0006777">
    <property type="term" value="P:Mo-molybdopterin cofactor biosynthetic process"/>
    <property type="evidence" value="ECO:0007669"/>
    <property type="project" value="UniProtKB-KW"/>
</dbReference>
<organism evidence="11 12">
    <name type="scientific">Caldicellulosiruptor bescii (strain ATCC BAA-1888 / DSM 6725 / KCTC 15123 / Z-1320)</name>
    <name type="common">Anaerocellum thermophilum</name>
    <dbReference type="NCBI Taxonomy" id="521460"/>
    <lineage>
        <taxon>Bacteria</taxon>
        <taxon>Bacillati</taxon>
        <taxon>Bacillota</taxon>
        <taxon>Bacillota incertae sedis</taxon>
        <taxon>Caldicellulosiruptorales</taxon>
        <taxon>Caldicellulosiruptoraceae</taxon>
        <taxon>Caldicellulosiruptor</taxon>
    </lineage>
</organism>
<dbReference type="GO" id="GO:0061798">
    <property type="term" value="F:GTP 3',8'-cyclase activity"/>
    <property type="evidence" value="ECO:0007669"/>
    <property type="project" value="TreeGrafter"/>
</dbReference>
<dbReference type="STRING" id="521460.Athe_0829"/>
<keyword evidence="5" id="KW-0408">Iron</keyword>
<evidence type="ECO:0000256" key="2">
    <source>
        <dbReference type="ARBA" id="ARBA00022691"/>
    </source>
</evidence>
<dbReference type="InterPro" id="IPR010505">
    <property type="entry name" value="MoaA_twitch"/>
</dbReference>
<dbReference type="SFLD" id="SFLDS00029">
    <property type="entry name" value="Radical_SAM"/>
    <property type="match status" value="1"/>
</dbReference>
<dbReference type="PROSITE" id="PS51918">
    <property type="entry name" value="RADICAL_SAM"/>
    <property type="match status" value="1"/>
</dbReference>
<keyword evidence="7" id="KW-0342">GTP-binding</keyword>
<dbReference type="PANTHER" id="PTHR22960">
    <property type="entry name" value="MOLYBDOPTERIN COFACTOR SYNTHESIS PROTEIN A"/>
    <property type="match status" value="1"/>
</dbReference>
<evidence type="ECO:0000313" key="11">
    <source>
        <dbReference type="EMBL" id="ACM59944.1"/>
    </source>
</evidence>
<evidence type="ECO:0000256" key="6">
    <source>
        <dbReference type="ARBA" id="ARBA00023014"/>
    </source>
</evidence>
<evidence type="ECO:0000256" key="8">
    <source>
        <dbReference type="ARBA" id="ARBA00023150"/>
    </source>
</evidence>
<dbReference type="GO" id="GO:0051539">
    <property type="term" value="F:4 iron, 4 sulfur cluster binding"/>
    <property type="evidence" value="ECO:0007669"/>
    <property type="project" value="UniProtKB-KW"/>
</dbReference>
<keyword evidence="1" id="KW-0004">4Fe-4S</keyword>
<proteinExistence type="predicted"/>
<dbReference type="InterPro" id="IPR058240">
    <property type="entry name" value="rSAM_sf"/>
</dbReference>
<dbReference type="eggNOG" id="COG2896">
    <property type="taxonomic scope" value="Bacteria"/>
</dbReference>
<name>B9MQJ0_CALBD</name>
<dbReference type="SUPFAM" id="SSF102114">
    <property type="entry name" value="Radical SAM enzymes"/>
    <property type="match status" value="1"/>
</dbReference>
<dbReference type="InterPro" id="IPR013483">
    <property type="entry name" value="MoaA"/>
</dbReference>
<sequence>MKKVMKMFDGFSRKINYLRLSVTDRCNFFCMYCRTKDLCSESSSQLSEEEIFRIISAFKKLGIQKLRITGGEPFLRDDIFGIIEFANKIGIENINITTNGWLDTEKIKKIIKSPLKSINISLDTLDREKYKFVTGIDGLDKVLETIEELKEHKKVKINTVLIRSVNLDEIKDLISFAKKNNIIIRFIELMPIGVANQIFKDEFVSKDDVIKRFKRIKEIGTVEVSAAKYYYIEDFDYTVGFISSVSDHFCKTCNKVRVSSTGMLYNCLFDKTGLRLRDFLNDEALLLRKIEDFVKKKKLIRSLESDMPMFRIGG</sequence>
<dbReference type="PANTHER" id="PTHR22960:SF0">
    <property type="entry name" value="MOLYBDENUM COFACTOR BIOSYNTHESIS PROTEIN 1"/>
    <property type="match status" value="1"/>
</dbReference>
<evidence type="ECO:0000256" key="3">
    <source>
        <dbReference type="ARBA" id="ARBA00022723"/>
    </source>
</evidence>
<keyword evidence="2" id="KW-0949">S-adenosyl-L-methionine</keyword>
<dbReference type="AlphaFoldDB" id="B9MQJ0"/>
<dbReference type="GO" id="GO:0005525">
    <property type="term" value="F:GTP binding"/>
    <property type="evidence" value="ECO:0007669"/>
    <property type="project" value="UniProtKB-KW"/>
</dbReference>
<dbReference type="SFLD" id="SFLDG01386">
    <property type="entry name" value="main_SPASM_domain-containing"/>
    <property type="match status" value="1"/>
</dbReference>
<dbReference type="SFLD" id="SFLDG01067">
    <property type="entry name" value="SPASM/twitch_domain_containing"/>
    <property type="match status" value="1"/>
</dbReference>
<dbReference type="SFLD" id="SFLDG01383">
    <property type="entry name" value="cyclic_pyranopterin_phosphate"/>
    <property type="match status" value="1"/>
</dbReference>
<dbReference type="HOGENOM" id="CLU_009273_0_1_9"/>
<gene>
    <name evidence="11" type="ordered locus">Athe_0829</name>
</gene>
<dbReference type="Proteomes" id="UP000007723">
    <property type="component" value="Chromosome"/>
</dbReference>
<dbReference type="CDD" id="cd01335">
    <property type="entry name" value="Radical_SAM"/>
    <property type="match status" value="1"/>
</dbReference>
<keyword evidence="4" id="KW-0547">Nucleotide-binding</keyword>
<feature type="domain" description="Radical SAM core" evidence="10">
    <location>
        <begin position="10"/>
        <end position="223"/>
    </location>
</feature>
<evidence type="ECO:0000256" key="7">
    <source>
        <dbReference type="ARBA" id="ARBA00023134"/>
    </source>
</evidence>
<dbReference type="GO" id="GO:0046872">
    <property type="term" value="F:metal ion binding"/>
    <property type="evidence" value="ECO:0007669"/>
    <property type="project" value="UniProtKB-KW"/>
</dbReference>
<keyword evidence="6" id="KW-0411">Iron-sulfur</keyword>